<name>A0A119CU29_THIDE</name>
<evidence type="ECO:0000313" key="1">
    <source>
        <dbReference type="EMBL" id="KVW92793.1"/>
    </source>
</evidence>
<dbReference type="EMBL" id="LDUG01000053">
    <property type="protein sequence ID" value="KVW92793.1"/>
    <property type="molecule type" value="Genomic_DNA"/>
</dbReference>
<comment type="caution">
    <text evidence="1">The sequence shown here is derived from an EMBL/GenBank/DDBJ whole genome shotgun (WGS) entry which is preliminary data.</text>
</comment>
<evidence type="ECO:0000313" key="2">
    <source>
        <dbReference type="Proteomes" id="UP000064243"/>
    </source>
</evidence>
<evidence type="ECO:0008006" key="3">
    <source>
        <dbReference type="Google" id="ProtNLM"/>
    </source>
</evidence>
<keyword evidence="2" id="KW-1185">Reference proteome</keyword>
<proteinExistence type="predicted"/>
<gene>
    <name evidence="1" type="ORF">ABW22_15385</name>
</gene>
<reference evidence="1 2" key="1">
    <citation type="journal article" date="2015" name="Appl. Environ. Microbiol.">
        <title>Aerobic and Anaerobic Thiosulfate Oxidation by a Cold-Adapted, Subglacial Chemoautotroph.</title>
        <authorList>
            <person name="Harrold Z.R."/>
            <person name="Skidmore M.L."/>
            <person name="Hamilton T.L."/>
            <person name="Desch L."/>
            <person name="Amada K."/>
            <person name="van Gelder W."/>
            <person name="Glover K."/>
            <person name="Roden E.E."/>
            <person name="Boyd E.S."/>
        </authorList>
    </citation>
    <scope>NUCLEOTIDE SEQUENCE [LARGE SCALE GENOMIC DNA]</scope>
    <source>
        <strain evidence="1 2">RG</strain>
    </source>
</reference>
<dbReference type="AlphaFoldDB" id="A0A119CU29"/>
<protein>
    <recommendedName>
        <fullName evidence="3">Toxin-antitoxin system HicB family antitoxin</fullName>
    </recommendedName>
</protein>
<dbReference type="OrthoDB" id="5297245at2"/>
<accession>A0A119CU29</accession>
<dbReference type="PATRIC" id="fig|36861.3.peg.2928"/>
<dbReference type="Proteomes" id="UP000064243">
    <property type="component" value="Unassembled WGS sequence"/>
</dbReference>
<sequence length="66" mass="7335">MPAEVDFSKGARGKFYHPGAKFNLPVYLDDQVQTRLTALASAKGVDLSTLVNDLLRKDIELIEMAR</sequence>
<organism evidence="1 2">
    <name type="scientific">Thiobacillus denitrificans</name>
    <dbReference type="NCBI Taxonomy" id="36861"/>
    <lineage>
        <taxon>Bacteria</taxon>
        <taxon>Pseudomonadati</taxon>
        <taxon>Pseudomonadota</taxon>
        <taxon>Betaproteobacteria</taxon>
        <taxon>Nitrosomonadales</taxon>
        <taxon>Thiobacillaceae</taxon>
        <taxon>Thiobacillus</taxon>
    </lineage>
</organism>